<organism evidence="1 2">
    <name type="scientific">Variovorax paradoxus</name>
    <dbReference type="NCBI Taxonomy" id="34073"/>
    <lineage>
        <taxon>Bacteria</taxon>
        <taxon>Pseudomonadati</taxon>
        <taxon>Pseudomonadota</taxon>
        <taxon>Betaproteobacteria</taxon>
        <taxon>Burkholderiales</taxon>
        <taxon>Comamonadaceae</taxon>
        <taxon>Variovorax</taxon>
    </lineage>
</organism>
<dbReference type="AlphaFoldDB" id="A0A5Q0M4F6"/>
<evidence type="ECO:0000313" key="1">
    <source>
        <dbReference type="EMBL" id="QFZ84630.1"/>
    </source>
</evidence>
<name>A0A5Q0M4F6_VARPD</name>
<proteinExistence type="predicted"/>
<protein>
    <submittedName>
        <fullName evidence="1">Uncharacterized protein</fullName>
    </submittedName>
</protein>
<reference evidence="1 2" key="1">
    <citation type="submission" date="2019-10" db="EMBL/GenBank/DDBJ databases">
        <title>Complete genome sequence of Variovorax paradoxus 5C-2.</title>
        <authorList>
            <person name="Gogoleva N.E."/>
            <person name="Balkin A.S."/>
        </authorList>
    </citation>
    <scope>NUCLEOTIDE SEQUENCE [LARGE SCALE GENOMIC DNA]</scope>
    <source>
        <strain evidence="1 2">5C-2</strain>
    </source>
</reference>
<accession>A0A5Q0M4F6</accession>
<sequence>MANGLRCYDQYGRVTLDTGDRITRYVTRYGFSLSHTQQATVTVDGWADDGTWGYYCTNLTYQIERSGGWFRLTGMQNGSYGELVIFRY</sequence>
<dbReference type="RefSeq" id="WP_153283252.1">
    <property type="nucleotide sequence ID" value="NZ_CP045644.1"/>
</dbReference>
<dbReference type="Proteomes" id="UP000326780">
    <property type="component" value="Chromosome"/>
</dbReference>
<evidence type="ECO:0000313" key="2">
    <source>
        <dbReference type="Proteomes" id="UP000326780"/>
    </source>
</evidence>
<dbReference type="EMBL" id="CP045644">
    <property type="protein sequence ID" value="QFZ84630.1"/>
    <property type="molecule type" value="Genomic_DNA"/>
</dbReference>
<gene>
    <name evidence="1" type="ORF">GFK26_18560</name>
</gene>